<dbReference type="Proteomes" id="UP000612055">
    <property type="component" value="Unassembled WGS sequence"/>
</dbReference>
<reference evidence="2" key="1">
    <citation type="journal article" date="2020" name="bioRxiv">
        <title>Comparative genomics of Chlamydomonas.</title>
        <authorList>
            <person name="Craig R.J."/>
            <person name="Hasan A.R."/>
            <person name="Ness R.W."/>
            <person name="Keightley P.D."/>
        </authorList>
    </citation>
    <scope>NUCLEOTIDE SEQUENCE</scope>
    <source>
        <strain evidence="2">CCAP 11/70</strain>
    </source>
</reference>
<keyword evidence="3" id="KW-1185">Reference proteome</keyword>
<evidence type="ECO:0000256" key="1">
    <source>
        <dbReference type="SAM" id="MobiDB-lite"/>
    </source>
</evidence>
<name>A0A835XTP5_9CHLO</name>
<dbReference type="EMBL" id="JAEHOE010000072">
    <property type="protein sequence ID" value="KAG2489487.1"/>
    <property type="molecule type" value="Genomic_DNA"/>
</dbReference>
<protein>
    <submittedName>
        <fullName evidence="2">Uncharacterized protein</fullName>
    </submittedName>
</protein>
<gene>
    <name evidence="2" type="ORF">HYH03_011940</name>
</gene>
<sequence length="139" mass="13758">MSDQPKVGDFPGAPASQPAADLTGQAQQMASDTGDQGAGRAPATASGPDVPATGGMALGNDAPMPPGPSQDDAERRRQIKGGDSGEGLLASAAEVPPAERGVGGGPAVHSLEEAAAEGARQREEQEFTDLGGPESGNTR</sequence>
<comment type="caution">
    <text evidence="2">The sequence shown here is derived from an EMBL/GenBank/DDBJ whole genome shotgun (WGS) entry which is preliminary data.</text>
</comment>
<dbReference type="AlphaFoldDB" id="A0A835XTP5"/>
<feature type="region of interest" description="Disordered" evidence="1">
    <location>
        <begin position="1"/>
        <end position="139"/>
    </location>
</feature>
<organism evidence="2 3">
    <name type="scientific">Edaphochlamys debaryana</name>
    <dbReference type="NCBI Taxonomy" id="47281"/>
    <lineage>
        <taxon>Eukaryota</taxon>
        <taxon>Viridiplantae</taxon>
        <taxon>Chlorophyta</taxon>
        <taxon>core chlorophytes</taxon>
        <taxon>Chlorophyceae</taxon>
        <taxon>CS clade</taxon>
        <taxon>Chlamydomonadales</taxon>
        <taxon>Chlamydomonadales incertae sedis</taxon>
        <taxon>Edaphochlamys</taxon>
    </lineage>
</organism>
<evidence type="ECO:0000313" key="3">
    <source>
        <dbReference type="Proteomes" id="UP000612055"/>
    </source>
</evidence>
<evidence type="ECO:0000313" key="2">
    <source>
        <dbReference type="EMBL" id="KAG2489487.1"/>
    </source>
</evidence>
<proteinExistence type="predicted"/>
<feature type="compositionally biased region" description="Polar residues" evidence="1">
    <location>
        <begin position="24"/>
        <end position="34"/>
    </location>
</feature>
<accession>A0A835XTP5</accession>